<evidence type="ECO:0000313" key="1">
    <source>
        <dbReference type="EMBL" id="MDT0544983.1"/>
    </source>
</evidence>
<dbReference type="Proteomes" id="UP001180754">
    <property type="component" value="Unassembled WGS sequence"/>
</dbReference>
<dbReference type="InterPro" id="IPR008792">
    <property type="entry name" value="PQQD"/>
</dbReference>
<dbReference type="RefSeq" id="WP_311725443.1">
    <property type="nucleotide sequence ID" value="NZ_JAVRFD010000009.1"/>
</dbReference>
<protein>
    <submittedName>
        <fullName evidence="1">PqqD family protein</fullName>
    </submittedName>
</protein>
<sequence>MRYRIAPDVVWMADDGEVRLYDAGSGEFRTLNSTGAELWILVSEGQPVNAITSEMARRYAAADTGQTDVVVQDVRDFLDALAGQGLLLADDVAPSGTPGPPA</sequence>
<dbReference type="Gene3D" id="1.10.10.1150">
    <property type="entry name" value="Coenzyme PQQ synthesis protein D (PqqD)"/>
    <property type="match status" value="1"/>
</dbReference>
<dbReference type="Pfam" id="PF05402">
    <property type="entry name" value="PqqD"/>
    <property type="match status" value="1"/>
</dbReference>
<accession>A0ABU2XGC2</accession>
<reference evidence="1" key="1">
    <citation type="submission" date="2024-05" db="EMBL/GenBank/DDBJ databases">
        <title>30 novel species of actinomycetes from the DSMZ collection.</title>
        <authorList>
            <person name="Nouioui I."/>
        </authorList>
    </citation>
    <scope>NUCLEOTIDE SEQUENCE</scope>
    <source>
        <strain evidence="1">DSM 41529</strain>
    </source>
</reference>
<evidence type="ECO:0000313" key="2">
    <source>
        <dbReference type="Proteomes" id="UP001180754"/>
    </source>
</evidence>
<keyword evidence="2" id="KW-1185">Reference proteome</keyword>
<dbReference type="InterPro" id="IPR041881">
    <property type="entry name" value="PqqD_sf"/>
</dbReference>
<comment type="caution">
    <text evidence="1">The sequence shown here is derived from an EMBL/GenBank/DDBJ whole genome shotgun (WGS) entry which is preliminary data.</text>
</comment>
<organism evidence="1 2">
    <name type="scientific">Streptomyces lonegramiae</name>
    <dbReference type="NCBI Taxonomy" id="3075524"/>
    <lineage>
        <taxon>Bacteria</taxon>
        <taxon>Bacillati</taxon>
        <taxon>Actinomycetota</taxon>
        <taxon>Actinomycetes</taxon>
        <taxon>Kitasatosporales</taxon>
        <taxon>Streptomycetaceae</taxon>
        <taxon>Streptomyces</taxon>
    </lineage>
</organism>
<proteinExistence type="predicted"/>
<dbReference type="EMBL" id="JAVRFD010000009">
    <property type="protein sequence ID" value="MDT0544983.1"/>
    <property type="molecule type" value="Genomic_DNA"/>
</dbReference>
<name>A0ABU2XGC2_9ACTN</name>
<gene>
    <name evidence="1" type="ORF">RND15_20060</name>
</gene>